<dbReference type="PROSITE" id="PS51318">
    <property type="entry name" value="TAT"/>
    <property type="match status" value="1"/>
</dbReference>
<protein>
    <submittedName>
        <fullName evidence="7">ABC-type Fe3+-hydroxamate transport system, periplasmic component</fullName>
    </submittedName>
</protein>
<reference evidence="7 8" key="1">
    <citation type="submission" date="2011-11" db="EMBL/GenBank/DDBJ databases">
        <title>The Noncontiguous Finished sequence of Saccharomonospora cyanea NA-134.</title>
        <authorList>
            <consortium name="US DOE Joint Genome Institute"/>
            <person name="Lucas S."/>
            <person name="Han J."/>
            <person name="Lapidus A."/>
            <person name="Cheng J.-F."/>
            <person name="Goodwin L."/>
            <person name="Pitluck S."/>
            <person name="Peters L."/>
            <person name="Ovchinnikova G."/>
            <person name="Lu M."/>
            <person name="Detter J.C."/>
            <person name="Han C."/>
            <person name="Tapia R."/>
            <person name="Land M."/>
            <person name="Hauser L."/>
            <person name="Kyrpides N."/>
            <person name="Ivanova N."/>
            <person name="Pagani I."/>
            <person name="Brambilla E.-M."/>
            <person name="Klenk H.-P."/>
            <person name="Woyke T."/>
        </authorList>
    </citation>
    <scope>NUCLEOTIDE SEQUENCE [LARGE SCALE GENOMIC DNA]</scope>
    <source>
        <strain evidence="7 8">NA-134</strain>
    </source>
</reference>
<feature type="signal peptide" evidence="5">
    <location>
        <begin position="1"/>
        <end position="24"/>
    </location>
</feature>
<evidence type="ECO:0000256" key="4">
    <source>
        <dbReference type="ARBA" id="ARBA00022729"/>
    </source>
</evidence>
<name>H5XL38_9PSEU</name>
<dbReference type="eggNOG" id="COG0614">
    <property type="taxonomic scope" value="Bacteria"/>
</dbReference>
<sequence>MPSSLSRRAFLGGSLALGATGLLAACGGGTSSGQGGGSGSWSFTDDTGNTVSLDRRPTRIAGLNDAIASLWNYGIVPVASFGYTALADDVNFEGKDTSRVTEVGTTYGQIDVEALVAQKPDVIVTHAYPVSTSGKLDPEKPLYGFNDLEQQKLVGEIAPIIAIAMAGSATQVVSRTVELAKSLGVTDETLAKPKQDYEAARDRLRKVAAKDLTLMAVAAYPSEGVHIAKAQDDPALRSYVELGLSYPDPGGTDYYWRAVSWENITDHRTDVVLYSLRAMDGKAMLDQPTFAQLPAAKAEQVYPWEFSSMDYVAQARTIDNLAANLEKARKVT</sequence>
<proteinExistence type="inferred from homology"/>
<accession>H5XL38</accession>
<feature type="domain" description="Fe/B12 periplasmic-binding" evidence="6">
    <location>
        <begin position="59"/>
        <end position="332"/>
    </location>
</feature>
<evidence type="ECO:0000256" key="5">
    <source>
        <dbReference type="SAM" id="SignalP"/>
    </source>
</evidence>
<evidence type="ECO:0000313" key="7">
    <source>
        <dbReference type="EMBL" id="EHR63070.1"/>
    </source>
</evidence>
<dbReference type="PANTHER" id="PTHR30532:SF24">
    <property type="entry name" value="FERRIC ENTEROBACTIN-BINDING PERIPLASMIC PROTEIN FEPB"/>
    <property type="match status" value="1"/>
</dbReference>
<dbReference type="OrthoDB" id="7941913at2"/>
<organism evidence="7 8">
    <name type="scientific">Saccharomonospora cyanea NA-134</name>
    <dbReference type="NCBI Taxonomy" id="882082"/>
    <lineage>
        <taxon>Bacteria</taxon>
        <taxon>Bacillati</taxon>
        <taxon>Actinomycetota</taxon>
        <taxon>Actinomycetes</taxon>
        <taxon>Pseudonocardiales</taxon>
        <taxon>Pseudonocardiaceae</taxon>
        <taxon>Saccharomonospora</taxon>
    </lineage>
</organism>
<dbReference type="SUPFAM" id="SSF53807">
    <property type="entry name" value="Helical backbone' metal receptor"/>
    <property type="match status" value="1"/>
</dbReference>
<dbReference type="InterPro" id="IPR006311">
    <property type="entry name" value="TAT_signal"/>
</dbReference>
<dbReference type="AlphaFoldDB" id="H5XL38"/>
<keyword evidence="8" id="KW-1185">Reference proteome</keyword>
<dbReference type="EMBL" id="CM001440">
    <property type="protein sequence ID" value="EHR63070.1"/>
    <property type="molecule type" value="Genomic_DNA"/>
</dbReference>
<dbReference type="GO" id="GO:1901678">
    <property type="term" value="P:iron coordination entity transport"/>
    <property type="evidence" value="ECO:0007669"/>
    <property type="project" value="UniProtKB-ARBA"/>
</dbReference>
<dbReference type="PROSITE" id="PS50983">
    <property type="entry name" value="FE_B12_PBP"/>
    <property type="match status" value="1"/>
</dbReference>
<dbReference type="Gene3D" id="3.40.50.1980">
    <property type="entry name" value="Nitrogenase molybdenum iron protein domain"/>
    <property type="match status" value="2"/>
</dbReference>
<dbReference type="Proteomes" id="UP000002791">
    <property type="component" value="Chromosome"/>
</dbReference>
<dbReference type="GO" id="GO:0030288">
    <property type="term" value="C:outer membrane-bounded periplasmic space"/>
    <property type="evidence" value="ECO:0007669"/>
    <property type="project" value="TreeGrafter"/>
</dbReference>
<dbReference type="RefSeq" id="WP_005459165.1">
    <property type="nucleotide sequence ID" value="NZ_CM001440.1"/>
</dbReference>
<comment type="subcellular location">
    <subcellularLocation>
        <location evidence="1">Cell envelope</location>
    </subcellularLocation>
</comment>
<dbReference type="STRING" id="882082.SaccyDRAFT_4252"/>
<dbReference type="Pfam" id="PF01497">
    <property type="entry name" value="Peripla_BP_2"/>
    <property type="match status" value="1"/>
</dbReference>
<keyword evidence="3" id="KW-0813">Transport</keyword>
<evidence type="ECO:0000259" key="6">
    <source>
        <dbReference type="PROSITE" id="PS50983"/>
    </source>
</evidence>
<keyword evidence="4 5" id="KW-0732">Signal</keyword>
<feature type="chain" id="PRO_5003600996" evidence="5">
    <location>
        <begin position="25"/>
        <end position="332"/>
    </location>
</feature>
<dbReference type="PANTHER" id="PTHR30532">
    <property type="entry name" value="IRON III DICITRATE-BINDING PERIPLASMIC PROTEIN"/>
    <property type="match status" value="1"/>
</dbReference>
<evidence type="ECO:0000256" key="2">
    <source>
        <dbReference type="ARBA" id="ARBA00008814"/>
    </source>
</evidence>
<evidence type="ECO:0000256" key="1">
    <source>
        <dbReference type="ARBA" id="ARBA00004196"/>
    </source>
</evidence>
<dbReference type="InterPro" id="IPR002491">
    <property type="entry name" value="ABC_transptr_periplasmic_BD"/>
</dbReference>
<dbReference type="PROSITE" id="PS51257">
    <property type="entry name" value="PROKAR_LIPOPROTEIN"/>
    <property type="match status" value="1"/>
</dbReference>
<dbReference type="HOGENOM" id="CLU_062437_0_0_11"/>
<evidence type="ECO:0000313" key="8">
    <source>
        <dbReference type="Proteomes" id="UP000002791"/>
    </source>
</evidence>
<evidence type="ECO:0000256" key="3">
    <source>
        <dbReference type="ARBA" id="ARBA00022448"/>
    </source>
</evidence>
<gene>
    <name evidence="7" type="ORF">SaccyDRAFT_4252</name>
</gene>
<comment type="similarity">
    <text evidence="2">Belongs to the bacterial solute-binding protein 8 family.</text>
</comment>
<dbReference type="InterPro" id="IPR051313">
    <property type="entry name" value="Bact_iron-sidero_bind"/>
</dbReference>